<sequence precursor="true">MIINKNVITTLILCFVILFADFAASVSSTIEASAYSGQISGAMEAFNDFAAKNKSKANKKTKIKSVKKVYKLVPKQSGQVYITDTVSFNYDGTKVFNVQVDQDCDGHSWGFRSWGWKISKYHDDGVEISSTYYITSGVSKFIAKIFGKNSPFALKAKRSAKYRLYKDGTIKQLKSSKTSLFF</sequence>
<reference evidence="3" key="1">
    <citation type="journal article" date="2011" name="J. Bacteriol.">
        <title>Complete genome of the cellulolytic ruminal bacterium Ruminococcus albus 7.</title>
        <authorList>
            <person name="Suen G."/>
            <person name="Stevenson D.M."/>
            <person name="Bruce D.C."/>
            <person name="Chertkov O."/>
            <person name="Copeland A."/>
            <person name="Cheng J.F."/>
            <person name="Detter C."/>
            <person name="Detter J.C."/>
            <person name="Goodwin L.A."/>
            <person name="Han C.S."/>
            <person name="Hauser L.J."/>
            <person name="Ivanova N.N."/>
            <person name="Kyrpides N.C."/>
            <person name="Land M.L."/>
            <person name="Lapidus A."/>
            <person name="Lucas S."/>
            <person name="Ovchinnikova G."/>
            <person name="Pitluck S."/>
            <person name="Tapia R."/>
            <person name="Woyke T."/>
            <person name="Boyum J."/>
            <person name="Mead D."/>
            <person name="Weimer P.J."/>
        </authorList>
    </citation>
    <scope>NUCLEOTIDE SEQUENCE [LARGE SCALE GENOMIC DNA]</scope>
    <source>
        <strain evidence="3">ATCC 27210 / DSM 20455 / JCM 14654 / NCDO 2250 / 7</strain>
        <plasmid evidence="3">pRUMAL01</plasmid>
    </source>
</reference>
<geneLocation type="plasmid" evidence="2 3">
    <name>pRUMAL01</name>
</geneLocation>
<accession>E6UJM9</accession>
<evidence type="ECO:0000313" key="3">
    <source>
        <dbReference type="Proteomes" id="UP000006919"/>
    </source>
</evidence>
<dbReference type="EMBL" id="CP002404">
    <property type="protein sequence ID" value="ADU23875.1"/>
    <property type="molecule type" value="Genomic_DNA"/>
</dbReference>
<dbReference type="RefSeq" id="WP_013483425.1">
    <property type="nucleotide sequence ID" value="NC_014824.1"/>
</dbReference>
<gene>
    <name evidence="2" type="ordered locus">Rumal_3422</name>
</gene>
<dbReference type="KEGG" id="ral:Rumal_3422"/>
<organism evidence="2 3">
    <name type="scientific">Ruminococcus albus (strain ATCC 27210 / DSM 20455 / JCM 14654 / NCDO 2250 / 7)</name>
    <dbReference type="NCBI Taxonomy" id="697329"/>
    <lineage>
        <taxon>Bacteria</taxon>
        <taxon>Bacillati</taxon>
        <taxon>Bacillota</taxon>
        <taxon>Clostridia</taxon>
        <taxon>Eubacteriales</taxon>
        <taxon>Oscillospiraceae</taxon>
        <taxon>Ruminococcus</taxon>
    </lineage>
</organism>
<evidence type="ECO:0000313" key="2">
    <source>
        <dbReference type="EMBL" id="ADU23875.1"/>
    </source>
</evidence>
<keyword evidence="1" id="KW-0732">Signal</keyword>
<dbReference type="AlphaFoldDB" id="E6UJM9"/>
<feature type="chain" id="PRO_5038418301" description="DUF5626 domain-containing protein" evidence="1">
    <location>
        <begin position="21"/>
        <end position="182"/>
    </location>
</feature>
<keyword evidence="2" id="KW-0614">Plasmid</keyword>
<proteinExistence type="predicted"/>
<evidence type="ECO:0008006" key="4">
    <source>
        <dbReference type="Google" id="ProtNLM"/>
    </source>
</evidence>
<evidence type="ECO:0000256" key="1">
    <source>
        <dbReference type="SAM" id="SignalP"/>
    </source>
</evidence>
<feature type="signal peptide" evidence="1">
    <location>
        <begin position="1"/>
        <end position="20"/>
    </location>
</feature>
<protein>
    <recommendedName>
        <fullName evidence="4">DUF5626 domain-containing protein</fullName>
    </recommendedName>
</protein>
<dbReference type="Proteomes" id="UP000006919">
    <property type="component" value="Plasmid pRUMAL01"/>
</dbReference>
<dbReference type="HOGENOM" id="CLU_1480982_0_0_9"/>
<name>E6UJM9_RUMA7</name>